<feature type="domain" description="CCHC-type" evidence="4">
    <location>
        <begin position="316"/>
        <end position="331"/>
    </location>
</feature>
<dbReference type="PANTHER" id="PTHR35046:SF9">
    <property type="entry name" value="RNA-DIRECTED DNA POLYMERASE"/>
    <property type="match status" value="1"/>
</dbReference>
<keyword evidence="7" id="KW-1185">Reference proteome</keyword>
<evidence type="ECO:0008006" key="8">
    <source>
        <dbReference type="Google" id="ProtNLM"/>
    </source>
</evidence>
<feature type="compositionally biased region" description="Basic and acidic residues" evidence="3">
    <location>
        <begin position="1"/>
        <end position="32"/>
    </location>
</feature>
<feature type="region of interest" description="Disordered" evidence="3">
    <location>
        <begin position="1096"/>
        <end position="1155"/>
    </location>
</feature>
<name>A0AAD8RN81_LOLMU</name>
<keyword evidence="1" id="KW-0863">Zinc-finger</keyword>
<proteinExistence type="predicted"/>
<reference evidence="6" key="1">
    <citation type="submission" date="2023-07" db="EMBL/GenBank/DDBJ databases">
        <title>A chromosome-level genome assembly of Lolium multiflorum.</title>
        <authorList>
            <person name="Chen Y."/>
            <person name="Copetti D."/>
            <person name="Kolliker R."/>
            <person name="Studer B."/>
        </authorList>
    </citation>
    <scope>NUCLEOTIDE SEQUENCE</scope>
    <source>
        <strain evidence="6">02402/16</strain>
        <tissue evidence="6">Leaf</tissue>
    </source>
</reference>
<dbReference type="Gene3D" id="2.40.70.10">
    <property type="entry name" value="Acid Proteases"/>
    <property type="match status" value="1"/>
</dbReference>
<dbReference type="Gene3D" id="3.30.420.10">
    <property type="entry name" value="Ribonuclease H-like superfamily/Ribonuclease H"/>
    <property type="match status" value="1"/>
</dbReference>
<dbReference type="InterPro" id="IPR043502">
    <property type="entry name" value="DNA/RNA_pol_sf"/>
</dbReference>
<feature type="region of interest" description="Disordered" evidence="3">
    <location>
        <begin position="914"/>
        <end position="951"/>
    </location>
</feature>
<feature type="compositionally biased region" description="Low complexity" evidence="3">
    <location>
        <begin position="933"/>
        <end position="947"/>
    </location>
</feature>
<dbReference type="Pfam" id="PF24626">
    <property type="entry name" value="SH3_Tf2-1"/>
    <property type="match status" value="1"/>
</dbReference>
<evidence type="ECO:0000256" key="2">
    <source>
        <dbReference type="SAM" id="Coils"/>
    </source>
</evidence>
<feature type="compositionally biased region" description="Low complexity" evidence="3">
    <location>
        <begin position="48"/>
        <end position="58"/>
    </location>
</feature>
<feature type="compositionally biased region" description="Polar residues" evidence="3">
    <location>
        <begin position="291"/>
        <end position="300"/>
    </location>
</feature>
<dbReference type="SUPFAM" id="SSF56672">
    <property type="entry name" value="DNA/RNA polymerases"/>
    <property type="match status" value="1"/>
</dbReference>
<keyword evidence="1" id="KW-0479">Metal-binding</keyword>
<dbReference type="SUPFAM" id="SSF57756">
    <property type="entry name" value="Retrovirus zinc finger-like domains"/>
    <property type="match status" value="1"/>
</dbReference>
<dbReference type="InterPro" id="IPR005162">
    <property type="entry name" value="Retrotrans_gag_dom"/>
</dbReference>
<dbReference type="InterPro" id="IPR021109">
    <property type="entry name" value="Peptidase_aspartic_dom_sf"/>
</dbReference>
<organism evidence="6 7">
    <name type="scientific">Lolium multiflorum</name>
    <name type="common">Italian ryegrass</name>
    <name type="synonym">Lolium perenne subsp. multiflorum</name>
    <dbReference type="NCBI Taxonomy" id="4521"/>
    <lineage>
        <taxon>Eukaryota</taxon>
        <taxon>Viridiplantae</taxon>
        <taxon>Streptophyta</taxon>
        <taxon>Embryophyta</taxon>
        <taxon>Tracheophyta</taxon>
        <taxon>Spermatophyta</taxon>
        <taxon>Magnoliopsida</taxon>
        <taxon>Liliopsida</taxon>
        <taxon>Poales</taxon>
        <taxon>Poaceae</taxon>
        <taxon>BOP clade</taxon>
        <taxon>Pooideae</taxon>
        <taxon>Poodae</taxon>
        <taxon>Poeae</taxon>
        <taxon>Poeae Chloroplast Group 2 (Poeae type)</taxon>
        <taxon>Loliodinae</taxon>
        <taxon>Loliinae</taxon>
        <taxon>Lolium</taxon>
    </lineage>
</organism>
<feature type="compositionally biased region" description="Basic and acidic residues" evidence="3">
    <location>
        <begin position="59"/>
        <end position="73"/>
    </location>
</feature>
<comment type="caution">
    <text evidence="6">The sequence shown here is derived from an EMBL/GenBank/DDBJ whole genome shotgun (WGS) entry which is preliminary data.</text>
</comment>
<protein>
    <recommendedName>
        <fullName evidence="8">Gag-pol polyprotein</fullName>
    </recommendedName>
</protein>
<feature type="domain" description="Integrase catalytic" evidence="5">
    <location>
        <begin position="607"/>
        <end position="781"/>
    </location>
</feature>
<dbReference type="SUPFAM" id="SSF53098">
    <property type="entry name" value="Ribonuclease H-like"/>
    <property type="match status" value="1"/>
</dbReference>
<dbReference type="GO" id="GO:0008270">
    <property type="term" value="F:zinc ion binding"/>
    <property type="evidence" value="ECO:0007669"/>
    <property type="project" value="UniProtKB-KW"/>
</dbReference>
<dbReference type="InterPro" id="IPR001878">
    <property type="entry name" value="Znf_CCHC"/>
</dbReference>
<sequence>MEEDSNHHQASSEESVRPHQRHNNDDQDEGHGRPPPPQQQRNNNEDAQGPQPQPQQRQAHGEERPPPRRNDRNEEEIFGKLKFTMPKFQGEEDPDAYLSWVLKVDKIFRIHNFSEAKKVAMASLEFEGYANVWWEEVNKKREKEDLAPIDTWEEMQEVMHTRFVPTHHKRDLFNKLTQLKQSYKSVEEYYKEMHMTMMSANVDEREEQTMARFLNGLNIPVKRIVEFLPYKNMVELLHQATRAERQVREDLASAKTKTFFAARNAMNASSSIKNTSALASKDPPKQARSAIKTTSFKPEQSTMSSKASTGSSNITCFKCGAQGHKSFECKNTRVMITRDDGDVEYLSEGEYEALVQAATSHEEDDLEDQEQVLCVHDASPSLVVTKVLTTHALPNEDQRCNIFQTRAGINGKSIKVIIDGGSCHNLASTELCTKLNLPLRKHPHPYHVQWLSDNGNVKIQHTVTISFKIGAYEDTIDCDVVPMTVCHMLLGRPWQYDKKANHDGYTNAYSFKVNDKTYILRPMTPSQVIADNAKALARAKEATITSELRGERVIHQKESERHKPYVSEMKSVLLATKSEMREVHHNPSTTLHYVLICKGPSAETNDLTNIPSSLLSLLKEFQDVFPDELPHGLPPLRGIEHRIDLIPGAPLPNRAAYRTNPEDTKEIQRQIQDLLAKGEIVRLHGVPRSIVSDRDVKFMSYLWKTLMAKFNVKLLFSSSSHPQTDGQTEVVNRSLSTLLRVLVKKNLKAWEDCIPHAEFAYNRAKHSTTMRSPFMVVYGFEPPTAIDLLPLPLHEQVNMDIDKRAQYMKKLHEDTRATIEQQVLRQATRLNLKKKARIFNEGDLVWIHLRKDRFPQERNSKLKPRGDGPFKVLKRINDNAYIVDIPTSKYLVSNTFNVSDLSPYHGDEENIESRTTLSQGGGDDAAPPKVDTTSRPTSPPRGTSTKTQAMETKTLERELETMKMELQRPGRNFRPPGPELPARFLQDAPKMPSSAQEKASDRNFRPEGPELPPGRNFRPMFRKETIMKASCCASPHTKGTSYGVAYGHRRLKTDKPSSWSNDTSSSPSTTPRGTSTKTQAMETKALERELETMKTELQRTGRNFRPPGPELPARFLQDAPKMPSSAQEKASDRNFRPEGPELPPGRNFRPSSAQAPKLPLSFRNINYDDGTPRIQAVHLTPSTIASSTSSATVIKCGEGNQLPMTRHQHWIATQAVHAKLNQFEAMLKDTNVRYEERAQVQRIDLNNQVQELNEKIETQGNELKATLAIQGHELLHRRIMIPIKTHATIMWMLKCFNNKLKKRSKHDFDLSKNVYALKKNAFNKNISMLNSKRNNNVFVMIKISFMHVSKKGSAKSKRHVIIKGNLAHLKWPMLKGTTIMPNKK</sequence>
<dbReference type="InterPro" id="IPR056924">
    <property type="entry name" value="SH3_Tf2-1"/>
</dbReference>
<accession>A0AAD8RN81</accession>
<keyword evidence="2" id="KW-0175">Coiled coil</keyword>
<dbReference type="GO" id="GO:0003676">
    <property type="term" value="F:nucleic acid binding"/>
    <property type="evidence" value="ECO:0007669"/>
    <property type="project" value="InterPro"/>
</dbReference>
<feature type="region of interest" description="Disordered" evidence="3">
    <location>
        <begin position="966"/>
        <end position="1017"/>
    </location>
</feature>
<dbReference type="InterPro" id="IPR001584">
    <property type="entry name" value="Integrase_cat-core"/>
</dbReference>
<evidence type="ECO:0000259" key="4">
    <source>
        <dbReference type="PROSITE" id="PS50158"/>
    </source>
</evidence>
<dbReference type="InterPro" id="IPR036875">
    <property type="entry name" value="Znf_CCHC_sf"/>
</dbReference>
<dbReference type="PROSITE" id="PS50158">
    <property type="entry name" value="ZF_CCHC"/>
    <property type="match status" value="1"/>
</dbReference>
<dbReference type="CDD" id="cd00303">
    <property type="entry name" value="retropepsin_like"/>
    <property type="match status" value="1"/>
</dbReference>
<dbReference type="Proteomes" id="UP001231189">
    <property type="component" value="Unassembled WGS sequence"/>
</dbReference>
<evidence type="ECO:0000256" key="3">
    <source>
        <dbReference type="SAM" id="MobiDB-lite"/>
    </source>
</evidence>
<dbReference type="Pfam" id="PF03732">
    <property type="entry name" value="Retrotrans_gag"/>
    <property type="match status" value="1"/>
</dbReference>
<keyword evidence="1" id="KW-0862">Zinc</keyword>
<feature type="compositionally biased region" description="Low complexity" evidence="3">
    <location>
        <begin position="1056"/>
        <end position="1078"/>
    </location>
</feature>
<gene>
    <name evidence="6" type="ORF">QYE76_002374</name>
</gene>
<dbReference type="SMART" id="SM00343">
    <property type="entry name" value="ZnF_C2HC"/>
    <property type="match status" value="1"/>
</dbReference>
<feature type="region of interest" description="Disordered" evidence="3">
    <location>
        <begin position="273"/>
        <end position="308"/>
    </location>
</feature>
<feature type="compositionally biased region" description="Basic and acidic residues" evidence="3">
    <location>
        <begin position="998"/>
        <end position="1008"/>
    </location>
</feature>
<evidence type="ECO:0000313" key="6">
    <source>
        <dbReference type="EMBL" id="KAK1628059.1"/>
    </source>
</evidence>
<evidence type="ECO:0000256" key="1">
    <source>
        <dbReference type="PROSITE-ProRule" id="PRU00047"/>
    </source>
</evidence>
<feature type="compositionally biased region" description="Basic and acidic residues" evidence="3">
    <location>
        <begin position="1129"/>
        <end position="1139"/>
    </location>
</feature>
<dbReference type="InterPro" id="IPR036397">
    <property type="entry name" value="RNaseH_sf"/>
</dbReference>
<dbReference type="PANTHER" id="PTHR35046">
    <property type="entry name" value="ZINC KNUCKLE (CCHC-TYPE) FAMILY PROTEIN"/>
    <property type="match status" value="1"/>
</dbReference>
<evidence type="ECO:0000259" key="5">
    <source>
        <dbReference type="PROSITE" id="PS50994"/>
    </source>
</evidence>
<feature type="region of interest" description="Disordered" evidence="3">
    <location>
        <begin position="1052"/>
        <end position="1080"/>
    </location>
</feature>
<dbReference type="PROSITE" id="PS50994">
    <property type="entry name" value="INTEGRASE"/>
    <property type="match status" value="1"/>
</dbReference>
<feature type="region of interest" description="Disordered" evidence="3">
    <location>
        <begin position="1"/>
        <end position="73"/>
    </location>
</feature>
<evidence type="ECO:0000313" key="7">
    <source>
        <dbReference type="Proteomes" id="UP001231189"/>
    </source>
</evidence>
<feature type="coiled-coil region" evidence="2">
    <location>
        <begin position="1235"/>
        <end position="1266"/>
    </location>
</feature>
<dbReference type="EMBL" id="JAUUTY010000005">
    <property type="protein sequence ID" value="KAK1628059.1"/>
    <property type="molecule type" value="Genomic_DNA"/>
</dbReference>
<dbReference type="InterPro" id="IPR012337">
    <property type="entry name" value="RNaseH-like_sf"/>
</dbReference>
<dbReference type="GO" id="GO:0015074">
    <property type="term" value="P:DNA integration"/>
    <property type="evidence" value="ECO:0007669"/>
    <property type="project" value="InterPro"/>
</dbReference>